<feature type="compositionally biased region" description="Polar residues" evidence="2">
    <location>
        <begin position="487"/>
        <end position="502"/>
    </location>
</feature>
<keyword evidence="1" id="KW-0175">Coiled coil</keyword>
<feature type="region of interest" description="Disordered" evidence="2">
    <location>
        <begin position="479"/>
        <end position="502"/>
    </location>
</feature>
<keyword evidence="4" id="KW-1185">Reference proteome</keyword>
<feature type="region of interest" description="Disordered" evidence="2">
    <location>
        <begin position="1"/>
        <end position="39"/>
    </location>
</feature>
<feature type="compositionally biased region" description="Low complexity" evidence="2">
    <location>
        <begin position="21"/>
        <end position="39"/>
    </location>
</feature>
<evidence type="ECO:0000256" key="2">
    <source>
        <dbReference type="SAM" id="MobiDB-lite"/>
    </source>
</evidence>
<dbReference type="Proteomes" id="UP000235672">
    <property type="component" value="Unassembled WGS sequence"/>
</dbReference>
<evidence type="ECO:0000313" key="3">
    <source>
        <dbReference type="EMBL" id="PMD24366.1"/>
    </source>
</evidence>
<gene>
    <name evidence="3" type="ORF">NA56DRAFT_656776</name>
</gene>
<feature type="compositionally biased region" description="Polar residues" evidence="2">
    <location>
        <begin position="1"/>
        <end position="20"/>
    </location>
</feature>
<dbReference type="AlphaFoldDB" id="A0A2J6QDN1"/>
<name>A0A2J6QDN1_9HELO</name>
<evidence type="ECO:0000313" key="4">
    <source>
        <dbReference type="Proteomes" id="UP000235672"/>
    </source>
</evidence>
<evidence type="ECO:0000256" key="1">
    <source>
        <dbReference type="SAM" id="Coils"/>
    </source>
</evidence>
<reference evidence="3 4" key="1">
    <citation type="submission" date="2016-05" db="EMBL/GenBank/DDBJ databases">
        <title>A degradative enzymes factory behind the ericoid mycorrhizal symbiosis.</title>
        <authorList>
            <consortium name="DOE Joint Genome Institute"/>
            <person name="Martino E."/>
            <person name="Morin E."/>
            <person name="Grelet G."/>
            <person name="Kuo A."/>
            <person name="Kohler A."/>
            <person name="Daghino S."/>
            <person name="Barry K."/>
            <person name="Choi C."/>
            <person name="Cichocki N."/>
            <person name="Clum A."/>
            <person name="Copeland A."/>
            <person name="Hainaut M."/>
            <person name="Haridas S."/>
            <person name="Labutti K."/>
            <person name="Lindquist E."/>
            <person name="Lipzen A."/>
            <person name="Khouja H.-R."/>
            <person name="Murat C."/>
            <person name="Ohm R."/>
            <person name="Olson A."/>
            <person name="Spatafora J."/>
            <person name="Veneault-Fourrey C."/>
            <person name="Henrissat B."/>
            <person name="Grigoriev I."/>
            <person name="Martin F."/>
            <person name="Perotto S."/>
        </authorList>
    </citation>
    <scope>NUCLEOTIDE SEQUENCE [LARGE SCALE GENOMIC DNA]</scope>
    <source>
        <strain evidence="3 4">UAMH 7357</strain>
    </source>
</reference>
<protein>
    <submittedName>
        <fullName evidence="3">Uncharacterized protein</fullName>
    </submittedName>
</protein>
<dbReference type="EMBL" id="KZ613473">
    <property type="protein sequence ID" value="PMD24366.1"/>
    <property type="molecule type" value="Genomic_DNA"/>
</dbReference>
<proteinExistence type="predicted"/>
<organism evidence="3 4">
    <name type="scientific">Hyaloscypha hepaticicola</name>
    <dbReference type="NCBI Taxonomy" id="2082293"/>
    <lineage>
        <taxon>Eukaryota</taxon>
        <taxon>Fungi</taxon>
        <taxon>Dikarya</taxon>
        <taxon>Ascomycota</taxon>
        <taxon>Pezizomycotina</taxon>
        <taxon>Leotiomycetes</taxon>
        <taxon>Helotiales</taxon>
        <taxon>Hyaloscyphaceae</taxon>
        <taxon>Hyaloscypha</taxon>
    </lineage>
</organism>
<feature type="coiled-coil region" evidence="1">
    <location>
        <begin position="143"/>
        <end position="214"/>
    </location>
</feature>
<feature type="coiled-coil region" evidence="1">
    <location>
        <begin position="71"/>
        <end position="98"/>
    </location>
</feature>
<sequence>MQITTPPSQPDQVDNNNDMGPTSSSQPQTPSSSALSAAMATSDRFDFEAEYENLKHNLKFFDEAIPKKKDLERAVEALESATSEKSMLQEHKRQAEAVLGEKKQNWKELRTAHHINQEKWKLRAIKGDDVLFKFDNHLEYRYFAGLGDQIEVAQENLRLLEERRQVVQAYLAIDEVRQGPKTWQDRIDHQDQKIKKCEEEVLEMKQALHDALEQLRTNNRIRSPSNDSENPLLKSTRLKEKDEEIASLSKQICGWEEFRGSMEKLYESNKQTITSLEIKIEQDEPLLKVGMDILRRKQEMEKPKADRDMAAIERGNKAAHFGTALADARRVVSGSVAEEQAWHSKFYGFDASFVLENGLGAPKFLEVVDWHAAVKLFHNNMRCYPSFAFINCFKGFMDHLRSKHKVQLASADIETYLKDDQQGKQDYKNLKMWYEAAYALHKKRRAAQAVPRAVGTENENRWRSRDMSFFGSDHPLKQMQDVENTEELNNSPNTISPQKSYR</sequence>
<accession>A0A2J6QDN1</accession>
<dbReference type="OrthoDB" id="3564643at2759"/>